<feature type="region of interest" description="Disordered" evidence="1">
    <location>
        <begin position="1204"/>
        <end position="1225"/>
    </location>
</feature>
<feature type="compositionally biased region" description="Basic and acidic residues" evidence="1">
    <location>
        <begin position="638"/>
        <end position="649"/>
    </location>
</feature>
<dbReference type="Pfam" id="PF01471">
    <property type="entry name" value="PG_binding_1"/>
    <property type="match status" value="1"/>
</dbReference>
<feature type="region of interest" description="Disordered" evidence="1">
    <location>
        <begin position="167"/>
        <end position="231"/>
    </location>
</feature>
<feature type="region of interest" description="Disordered" evidence="1">
    <location>
        <begin position="862"/>
        <end position="948"/>
    </location>
</feature>
<dbReference type="InterPro" id="IPR050767">
    <property type="entry name" value="Sel1_AlgK"/>
</dbReference>
<dbReference type="InterPro" id="IPR036366">
    <property type="entry name" value="PGBDSf"/>
</dbReference>
<dbReference type="Pfam" id="PF08238">
    <property type="entry name" value="Sel1"/>
    <property type="match status" value="4"/>
</dbReference>
<dbReference type="SUPFAM" id="SSF81901">
    <property type="entry name" value="HCP-like"/>
    <property type="match status" value="1"/>
</dbReference>
<evidence type="ECO:0000259" key="2">
    <source>
        <dbReference type="Pfam" id="PF01471"/>
    </source>
</evidence>
<dbReference type="Gene3D" id="1.20.120.20">
    <property type="entry name" value="Apolipoprotein"/>
    <property type="match status" value="1"/>
</dbReference>
<dbReference type="PANTHER" id="PTHR11102:SF160">
    <property type="entry name" value="ERAD-ASSOCIATED E3 UBIQUITIN-PROTEIN LIGASE COMPONENT HRD3"/>
    <property type="match status" value="1"/>
</dbReference>
<feature type="compositionally biased region" description="Low complexity" evidence="1">
    <location>
        <begin position="862"/>
        <end position="882"/>
    </location>
</feature>
<dbReference type="InterPro" id="IPR002477">
    <property type="entry name" value="Peptidoglycan-bd-like"/>
</dbReference>
<dbReference type="PANTHER" id="PTHR11102">
    <property type="entry name" value="SEL-1-LIKE PROTEIN"/>
    <property type="match status" value="1"/>
</dbReference>
<evidence type="ECO:0000313" key="3">
    <source>
        <dbReference type="EMBL" id="MEJ8570976.1"/>
    </source>
</evidence>
<feature type="region of interest" description="Disordered" evidence="1">
    <location>
        <begin position="1"/>
        <end position="95"/>
    </location>
</feature>
<feature type="compositionally biased region" description="Basic and acidic residues" evidence="1">
    <location>
        <begin position="888"/>
        <end position="899"/>
    </location>
</feature>
<protein>
    <submittedName>
        <fullName evidence="3">Peptidoglycan-binding protein</fullName>
    </submittedName>
</protein>
<evidence type="ECO:0000313" key="4">
    <source>
        <dbReference type="Proteomes" id="UP001378188"/>
    </source>
</evidence>
<dbReference type="SUPFAM" id="SSF47090">
    <property type="entry name" value="PGBD-like"/>
    <property type="match status" value="1"/>
</dbReference>
<organism evidence="3 4">
    <name type="scientific">Microbaculum marinum</name>
    <dbReference type="NCBI Taxonomy" id="1764581"/>
    <lineage>
        <taxon>Bacteria</taxon>
        <taxon>Pseudomonadati</taxon>
        <taxon>Pseudomonadota</taxon>
        <taxon>Alphaproteobacteria</taxon>
        <taxon>Hyphomicrobiales</taxon>
        <taxon>Tepidamorphaceae</taxon>
        <taxon>Microbaculum</taxon>
    </lineage>
</organism>
<dbReference type="SMART" id="SM00671">
    <property type="entry name" value="SEL1"/>
    <property type="match status" value="4"/>
</dbReference>
<dbReference type="SUPFAM" id="SSF58113">
    <property type="entry name" value="Apolipoprotein A-I"/>
    <property type="match status" value="1"/>
</dbReference>
<dbReference type="RefSeq" id="WP_340328667.1">
    <property type="nucleotide sequence ID" value="NZ_JAZHOF010000002.1"/>
</dbReference>
<sequence length="1225" mass="130924">MATRGTRTPAADQDLAADAREAARRAGTSLSEWLDAVLERRADITPSPEYSASRARPALADDHRARTGPPARDQRLEAPHDDRFPGAQDRGATAESIERRLGRLVGSLGSNTPVRREDAPEAMRDIASRLAELREPVADAVADRRSTRDTVRQLEERLQAIARRMDASRMESGTGRPDLAVDRQGIGLRPGSGDADRSAPGPSFASARPSQAAFAADEGLTRARRSPAPMSGLKEAIAEVAARQRTLEGEFERAVGTYADRIDHRVDAMTERLEQRLDETFPRSAPRDLADEIRRASAPVESAAPTPTIGDLLAVVGELASRIEAIPGRLGDDFAERLEDTVRRLDTATRSEIDSIRAELREMAQDIDRNMRADLDAMRQEIARLADHVAGAPSLSIEVEAKIEDIAARLDTAARSEFGALRDEIRLLAEQLERSERDEFDALRGDLRELGERLSQEFAETVTRGLDDLDLVDIEAIRTEMRWLAGQLESARRDDFESLRQEMHLLGERMSDAPSTRIGELESRLVILTEQLAAAARDGDAETLAQLDRKISELAENVDASSRSMAGIGGLEKTVGDLFERIEESRLDALEAAREAAREAVERAAASLSSGGASDIHAVHETLKTIVDRLEDLEHEVDDAADHDRRDGARGTGAQDGAAVEPAEPLHGTDDDLPTEAAADSAAPDIDPDDLVGRIDAVAKTFSTADSAVSVEDDVPLLPGTRHPRPARDSAASYRSEPQLHAKPAGPEDTPAPSAILDAPAGDQSDFVAAARRAARAARAAAVERTDGRRSGERKPGSRLKVLRGEVEYRRALPIAAALVLFIFGAFQIATYVKTDPDIAAGGSGQTERMVADDAKAAGGRVAGAAGHVDTQTTGSTQGRGTASKPVRTVEKSGPDHGEATGSITQSAPAESASVPAGQTAPDADVATAPSEPSSGPADDAPIPANLLPDPLRAAAEADDPAAQFEIAVRYMDGRGLPQSDAMAADWYRKAASQGLAPAQYRLGSLYEKGQGVDRDISMARMWYQRAAEQGNRNAMHNLAVLYADGIDGAPDYEKAATWFRKAAEYGLADSQFNLAVLYARGLGVEADLAASYRWFAIAAIQGDSEALQKRDEVGRSLDEATLAKARAAAEAWQARPPEAGANSVPEPQGGWGDPAPKQQTLITREMIVAAQSLLNDLGYAAGPPDGQIGPRTRDAVRAFQRSVGLPDTGDISPDLIDQLGGAAG</sequence>
<feature type="region of interest" description="Disordered" evidence="1">
    <location>
        <begin position="713"/>
        <end position="760"/>
    </location>
</feature>
<feature type="compositionally biased region" description="Low complexity" evidence="1">
    <location>
        <begin position="202"/>
        <end position="216"/>
    </location>
</feature>
<feature type="region of interest" description="Disordered" evidence="1">
    <location>
        <begin position="1133"/>
        <end position="1153"/>
    </location>
</feature>
<feature type="compositionally biased region" description="Basic and acidic residues" evidence="1">
    <location>
        <begin position="72"/>
        <end position="84"/>
    </location>
</feature>
<dbReference type="Proteomes" id="UP001378188">
    <property type="component" value="Unassembled WGS sequence"/>
</dbReference>
<dbReference type="AlphaFoldDB" id="A0AAW9RMD0"/>
<comment type="caution">
    <text evidence="3">The sequence shown here is derived from an EMBL/GenBank/DDBJ whole genome shotgun (WGS) entry which is preliminary data.</text>
</comment>
<dbReference type="Gene3D" id="1.10.101.10">
    <property type="entry name" value="PGBD-like superfamily/PGBD"/>
    <property type="match status" value="1"/>
</dbReference>
<dbReference type="InterPro" id="IPR036365">
    <property type="entry name" value="PGBD-like_sf"/>
</dbReference>
<dbReference type="Gene3D" id="1.25.40.10">
    <property type="entry name" value="Tetratricopeptide repeat domain"/>
    <property type="match status" value="1"/>
</dbReference>
<feature type="region of interest" description="Disordered" evidence="1">
    <location>
        <begin position="638"/>
        <end position="690"/>
    </location>
</feature>
<dbReference type="EMBL" id="JAZHOF010000002">
    <property type="protein sequence ID" value="MEJ8570976.1"/>
    <property type="molecule type" value="Genomic_DNA"/>
</dbReference>
<name>A0AAW9RMD0_9HYPH</name>
<accession>A0AAW9RMD0</accession>
<evidence type="ECO:0000256" key="1">
    <source>
        <dbReference type="SAM" id="MobiDB-lite"/>
    </source>
</evidence>
<proteinExistence type="predicted"/>
<dbReference type="InterPro" id="IPR006597">
    <property type="entry name" value="Sel1-like"/>
</dbReference>
<gene>
    <name evidence="3" type="ORF">V3328_05805</name>
</gene>
<feature type="domain" description="Peptidoglycan binding-like" evidence="2">
    <location>
        <begin position="1165"/>
        <end position="1220"/>
    </location>
</feature>
<dbReference type="InterPro" id="IPR011990">
    <property type="entry name" value="TPR-like_helical_dom_sf"/>
</dbReference>
<keyword evidence="4" id="KW-1185">Reference proteome</keyword>
<reference evidence="3 4" key="1">
    <citation type="submission" date="2024-02" db="EMBL/GenBank/DDBJ databases">
        <title>Genome analysis and characterization of Microbaculum marinisediminis sp. nov., isolated from marine sediment.</title>
        <authorList>
            <person name="Du Z.-J."/>
            <person name="Ye Y.-Q."/>
            <person name="Zhang Z.-R."/>
            <person name="Yuan S.-M."/>
            <person name="Zhang X.-Y."/>
        </authorList>
    </citation>
    <scope>NUCLEOTIDE SEQUENCE [LARGE SCALE GENOMIC DNA]</scope>
    <source>
        <strain evidence="3 4">SDUM1044001</strain>
    </source>
</reference>